<dbReference type="STRING" id="388413.ALPR1_15884"/>
<dbReference type="EMBL" id="CM001023">
    <property type="protein sequence ID" value="EAZ80124.1"/>
    <property type="molecule type" value="Genomic_DNA"/>
</dbReference>
<dbReference type="Proteomes" id="UP000003919">
    <property type="component" value="Chromosome"/>
</dbReference>
<dbReference type="EMBL" id="AAXU02000001">
    <property type="protein sequence ID" value="EAZ80124.1"/>
    <property type="molecule type" value="Genomic_DNA"/>
</dbReference>
<dbReference type="HOGENOM" id="CLU_510605_0_0_10"/>
<comment type="caution">
    <text evidence="1">The sequence shown here is derived from an EMBL/GenBank/DDBJ whole genome shotgun (WGS) entry which is preliminary data.</text>
</comment>
<dbReference type="RefSeq" id="WP_008201982.1">
    <property type="nucleotide sequence ID" value="NZ_CM001023.1"/>
</dbReference>
<organism evidence="1 2">
    <name type="scientific">Algoriphagus machipongonensis</name>
    <dbReference type="NCBI Taxonomy" id="388413"/>
    <lineage>
        <taxon>Bacteria</taxon>
        <taxon>Pseudomonadati</taxon>
        <taxon>Bacteroidota</taxon>
        <taxon>Cytophagia</taxon>
        <taxon>Cytophagales</taxon>
        <taxon>Cyclobacteriaceae</taxon>
        <taxon>Algoriphagus</taxon>
    </lineage>
</organism>
<keyword evidence="2" id="KW-1185">Reference proteome</keyword>
<dbReference type="AlphaFoldDB" id="A3I0X8"/>
<dbReference type="OrthoDB" id="1412480at2"/>
<gene>
    <name evidence="1" type="ORF">ALPR1_15884</name>
</gene>
<protein>
    <recommendedName>
        <fullName evidence="3">DUF748 domain-containing protein</fullName>
    </recommendedName>
</protein>
<proteinExistence type="predicted"/>
<evidence type="ECO:0000313" key="2">
    <source>
        <dbReference type="Proteomes" id="UP000003919"/>
    </source>
</evidence>
<evidence type="ECO:0008006" key="3">
    <source>
        <dbReference type="Google" id="ProtNLM"/>
    </source>
</evidence>
<accession>A3I0X8</accession>
<sequence>MKKFGLIVLILLITGVAGTFFLENWLTHRIPETVNSNPDRDYDLVFDDIDIQLFKRRVVIRDILMNPMNDSLSSKVNGSLRSIRMSGVNLWKLIFEDKLEIDELKIIEPAFRLIQREKGSHGQNSSQAFQLIFQDIISRGEIKHFVLEKGTAEMFVESDSLFRFGHFTDLNIKADGLESDSIIIKQAVPFKLASLEASIKNVQIQIDSEQEFNVESIDYKSLNNEILFEGISLKFKEGIDAAVQNAAYQQDLIELDIQTVKLGHIDTESSIYGDWSVKAGLLTVDSLVLVDLRDKNKPRPDEPVKPMFEGMVEKIPFPLYLDTVSIRNSKIVYKEIKDGNSEPASLEFSSVSGDIYNMISKDSLQLDKTMEIHANAIFNEEAEVGMDVYVPFGNETFELNAFIKAFELPRINQTLIQMANIRVESGSVLGLNLSMKANQYSSQNSLAFDYQNLKIEVLDQNSTGNKKKGLISSVANLLTSKNNLPGSNSYQTATYQTKRNVYRSPFNLIWESIKEGVEEIVPSGLAKIFVGSD</sequence>
<evidence type="ECO:0000313" key="1">
    <source>
        <dbReference type="EMBL" id="EAZ80124.1"/>
    </source>
</evidence>
<dbReference type="eggNOG" id="ENOG502Z80K">
    <property type="taxonomic scope" value="Bacteria"/>
</dbReference>
<name>A3I0X8_9BACT</name>
<reference evidence="1 2" key="1">
    <citation type="journal article" date="2011" name="J. Bacteriol.">
        <title>Complete genome sequence of Algoriphagus sp. PR1, bacterial prey of a colony-forming choanoflagellate.</title>
        <authorList>
            <person name="Alegado R.A."/>
            <person name="Ferriera S."/>
            <person name="Nusbaum C."/>
            <person name="Young S.K."/>
            <person name="Zeng Q."/>
            <person name="Imamovic A."/>
            <person name="Fairclough S.R."/>
            <person name="King N."/>
        </authorList>
    </citation>
    <scope>NUCLEOTIDE SEQUENCE [LARGE SCALE GENOMIC DNA]</scope>
    <source>
        <strain evidence="1 2">PR1</strain>
    </source>
</reference>